<evidence type="ECO:0000313" key="3">
    <source>
        <dbReference type="EMBL" id="ABV34404.1"/>
    </source>
</evidence>
<dbReference type="InterPro" id="IPR018698">
    <property type="entry name" value="VWA-like_dom"/>
</dbReference>
<dbReference type="PANTHER" id="PTHR38730:SF1">
    <property type="entry name" value="SLL7028 PROTEIN"/>
    <property type="match status" value="1"/>
</dbReference>
<dbReference type="OrthoDB" id="40767at2"/>
<dbReference type="EMBL" id="CP000812">
    <property type="protein sequence ID" value="ABV34404.1"/>
    <property type="molecule type" value="Genomic_DNA"/>
</dbReference>
<organism evidence="3 4">
    <name type="scientific">Pseudothermotoga lettingae (strain ATCC BAA-301 / DSM 14385 / NBRC 107922 / TMO)</name>
    <name type="common">Thermotoga lettingae</name>
    <dbReference type="NCBI Taxonomy" id="416591"/>
    <lineage>
        <taxon>Bacteria</taxon>
        <taxon>Thermotogati</taxon>
        <taxon>Thermotogota</taxon>
        <taxon>Thermotogae</taxon>
        <taxon>Thermotogales</taxon>
        <taxon>Thermotogaceae</taxon>
        <taxon>Pseudothermotoga</taxon>
    </lineage>
</organism>
<evidence type="ECO:0000259" key="2">
    <source>
        <dbReference type="Pfam" id="PF13203"/>
    </source>
</evidence>
<feature type="domain" description="Putative metallopeptidase" evidence="2">
    <location>
        <begin position="4"/>
        <end position="252"/>
    </location>
</feature>
<dbReference type="RefSeq" id="WP_012003880.1">
    <property type="nucleotide sequence ID" value="NC_009828.1"/>
</dbReference>
<keyword evidence="4" id="KW-1185">Reference proteome</keyword>
<reference evidence="3 4" key="2">
    <citation type="journal article" date="2009" name="Proc. Natl. Acad. Sci. U.S.A.">
        <title>On the chimeric nature, thermophilic origin, and phylogenetic placement of the Thermotogales.</title>
        <authorList>
            <person name="Zhaxybayeva O."/>
            <person name="Swithers K.S."/>
            <person name="Lapierre P."/>
            <person name="Fournier G.P."/>
            <person name="Bickhart D.M."/>
            <person name="DeBoy R.T."/>
            <person name="Nelson K.E."/>
            <person name="Nesbo C.L."/>
            <person name="Doolittle W.F."/>
            <person name="Gogarten J.P."/>
            <person name="Noll K.M."/>
        </authorList>
    </citation>
    <scope>NUCLEOTIDE SEQUENCE [LARGE SCALE GENOMIC DNA]</scope>
    <source>
        <strain evidence="4">ATCC BAA-301 / DSM 14385 / NBRC 107922 / TMO</strain>
    </source>
</reference>
<name>A8F8C0_PSELT</name>
<protein>
    <recommendedName>
        <fullName evidence="5">VWA-like domain-containing protein</fullName>
    </recommendedName>
</protein>
<dbReference type="PANTHER" id="PTHR38730">
    <property type="entry name" value="SLL7028 PROTEIN"/>
    <property type="match status" value="1"/>
</dbReference>
<dbReference type="Proteomes" id="UP000002016">
    <property type="component" value="Chromosome"/>
</dbReference>
<dbReference type="AlphaFoldDB" id="A8F8C0"/>
<reference evidence="3 4" key="1">
    <citation type="submission" date="2007-08" db="EMBL/GenBank/DDBJ databases">
        <title>Complete sequence of Thermotoga lettingae TMO.</title>
        <authorList>
            <consortium name="US DOE Joint Genome Institute"/>
            <person name="Copeland A."/>
            <person name="Lucas S."/>
            <person name="Lapidus A."/>
            <person name="Barry K."/>
            <person name="Glavina del Rio T."/>
            <person name="Dalin E."/>
            <person name="Tice H."/>
            <person name="Pitluck S."/>
            <person name="Foster B."/>
            <person name="Bruce D."/>
            <person name="Schmutz J."/>
            <person name="Larimer F."/>
            <person name="Land M."/>
            <person name="Hauser L."/>
            <person name="Kyrpides N."/>
            <person name="Mikhailova N."/>
            <person name="Nelson K."/>
            <person name="Gogarten J.P."/>
            <person name="Noll K."/>
            <person name="Richardson P."/>
        </authorList>
    </citation>
    <scope>NUCLEOTIDE SEQUENCE [LARGE SCALE GENOMIC DNA]</scope>
    <source>
        <strain evidence="4">ATCC BAA-301 / DSM 14385 / NBRC 107922 / TMO</strain>
    </source>
</reference>
<dbReference type="eggNOG" id="COG3864">
    <property type="taxonomic scope" value="Bacteria"/>
</dbReference>
<accession>A8F8C0</accession>
<dbReference type="Pfam" id="PF09967">
    <property type="entry name" value="DUF2201"/>
    <property type="match status" value="1"/>
</dbReference>
<dbReference type="STRING" id="416591.Tlet_1850"/>
<sequence length="394" mass="45405">MRSELEKIILNLGKKSPFYLYLLLGVSRIPSKDVKTIDLSFSRFKTVLYYNPDWVLKTSSDFVEGMIMHLIMHLINLHFLIKPKDSRDRVIWDLAMDAAINQHIPQLAAFGIPLNLLIEEGHGVDNERLFVLPPDWMPDKSAEEYHKWILKRMEELGRFDIMIMGEIRESNSDSHKGLYNVQNVDMILEINKNILKKAFNLYGSELPSGIRRLVEIAVSRPVLNWKDAIRHFAGASEYGERYLTVLKPNRRYENQPGWRTSHAAKLGVIVDTSGSIIEEELDKFFSEIEALSRYVDTSFVLVQVDRAVNLEMRYSKGDYRNIEIVGGGETDLQPAVNYIEDKYRPEGIVIFTDGYTDLPSVKRRVLFVLSKYHSEEFSTSARKKYGHSSVVVLP</sequence>
<evidence type="ECO:0000313" key="4">
    <source>
        <dbReference type="Proteomes" id="UP000002016"/>
    </source>
</evidence>
<dbReference type="InterPro" id="IPR025154">
    <property type="entry name" value="Put_metallopeptidase_dom"/>
</dbReference>
<dbReference type="HOGENOM" id="CLU_694047_0_0_0"/>
<evidence type="ECO:0008006" key="5">
    <source>
        <dbReference type="Google" id="ProtNLM"/>
    </source>
</evidence>
<evidence type="ECO:0000259" key="1">
    <source>
        <dbReference type="Pfam" id="PF09967"/>
    </source>
</evidence>
<dbReference type="Pfam" id="PF13203">
    <property type="entry name" value="DUF2201_N"/>
    <property type="match status" value="1"/>
</dbReference>
<feature type="domain" description="VWA-like" evidence="1">
    <location>
        <begin position="267"/>
        <end position="371"/>
    </location>
</feature>
<proteinExistence type="predicted"/>
<gene>
    <name evidence="3" type="ordered locus">Tlet_1850</name>
</gene>
<dbReference type="KEGG" id="tle:Tlet_1850"/>